<comment type="caution">
    <text evidence="1">The sequence shown here is derived from an EMBL/GenBank/DDBJ whole genome shotgun (WGS) entry which is preliminary data.</text>
</comment>
<name>A0A1C7P697_9HYPH</name>
<reference evidence="1 2" key="1">
    <citation type="journal article" date="2016" name="Syst. Appl. Microbiol.">
        <title>Pararhizobium polonicum sp. nov. isolated from tumors on stone fruit rootstocks.</title>
        <authorList>
            <person name="Pulawska J."/>
            <person name="Kuzmanovic N."/>
            <person name="Willems A."/>
            <person name="Pothier J.F."/>
        </authorList>
    </citation>
    <scope>NUCLEOTIDE SEQUENCE [LARGE SCALE GENOMIC DNA]</scope>
    <source>
        <strain evidence="1 2">F5.1</strain>
    </source>
</reference>
<gene>
    <name evidence="1" type="ORF">ADU59_03095</name>
</gene>
<dbReference type="Proteomes" id="UP000093111">
    <property type="component" value="Unassembled WGS sequence"/>
</dbReference>
<organism evidence="1 2">
    <name type="scientific">Pararhizobium polonicum</name>
    <dbReference type="NCBI Taxonomy" id="1612624"/>
    <lineage>
        <taxon>Bacteria</taxon>
        <taxon>Pseudomonadati</taxon>
        <taxon>Pseudomonadota</taxon>
        <taxon>Alphaproteobacteria</taxon>
        <taxon>Hyphomicrobiales</taxon>
        <taxon>Rhizobiaceae</taxon>
        <taxon>Rhizobium/Agrobacterium group</taxon>
        <taxon>Pararhizobium</taxon>
    </lineage>
</organism>
<sequence>MTGNDHEHNESVVTAAQWLADERQPIHPIIPELRRRFGLSALEACEASAMAQKFRIYRSAHG</sequence>
<dbReference type="STRING" id="1612624.ADU59_03095"/>
<keyword evidence="2" id="KW-1185">Reference proteome</keyword>
<evidence type="ECO:0000313" key="2">
    <source>
        <dbReference type="Proteomes" id="UP000093111"/>
    </source>
</evidence>
<protein>
    <recommendedName>
        <fullName evidence="3">Transposase</fullName>
    </recommendedName>
</protein>
<dbReference type="RefSeq" id="WP_068951555.1">
    <property type="nucleotide sequence ID" value="NZ_LGLV01000004.1"/>
</dbReference>
<dbReference type="OrthoDB" id="8382332at2"/>
<evidence type="ECO:0000313" key="1">
    <source>
        <dbReference type="EMBL" id="OBZ96741.1"/>
    </source>
</evidence>
<proteinExistence type="predicted"/>
<evidence type="ECO:0008006" key="3">
    <source>
        <dbReference type="Google" id="ProtNLM"/>
    </source>
</evidence>
<accession>A0A1C7P697</accession>
<dbReference type="EMBL" id="LGLV01000004">
    <property type="protein sequence ID" value="OBZ96741.1"/>
    <property type="molecule type" value="Genomic_DNA"/>
</dbReference>
<dbReference type="AlphaFoldDB" id="A0A1C7P697"/>